<reference evidence="2 3" key="1">
    <citation type="journal article" date="2023" name="J. Hered.">
        <title>Chromosome-level genome of the wood stork (Mycteria americana) provides insight into avian chromosome evolution.</title>
        <authorList>
            <person name="Flamio R. Jr."/>
            <person name="Ramstad K.M."/>
        </authorList>
    </citation>
    <scope>NUCLEOTIDE SEQUENCE [LARGE SCALE GENOMIC DNA]</scope>
    <source>
        <strain evidence="2">JAX WOST 10</strain>
    </source>
</reference>
<dbReference type="Proteomes" id="UP001333110">
    <property type="component" value="Unassembled WGS sequence"/>
</dbReference>
<protein>
    <submittedName>
        <fullName evidence="2">Uncharacterized protein</fullName>
    </submittedName>
</protein>
<keyword evidence="1" id="KW-0732">Signal</keyword>
<proteinExistence type="predicted"/>
<evidence type="ECO:0000313" key="2">
    <source>
        <dbReference type="EMBL" id="KAK4832581.1"/>
    </source>
</evidence>
<dbReference type="EMBL" id="JAUNZN010000001">
    <property type="protein sequence ID" value="KAK4832581.1"/>
    <property type="molecule type" value="Genomic_DNA"/>
</dbReference>
<keyword evidence="3" id="KW-1185">Reference proteome</keyword>
<evidence type="ECO:0000256" key="1">
    <source>
        <dbReference type="SAM" id="SignalP"/>
    </source>
</evidence>
<comment type="caution">
    <text evidence="2">The sequence shown here is derived from an EMBL/GenBank/DDBJ whole genome shotgun (WGS) entry which is preliminary data.</text>
</comment>
<sequence>MILKVFSNLYDSVILWVVMPAVVEGSFLDCRTCFREIQKQVIASEKRMKEKVASSIHHWLEDRLENTLQLQPQECLKASVGVAGASLLGHWAGVLKASSQPSLEKGGMVLEKERGALPTTGAH</sequence>
<dbReference type="AlphaFoldDB" id="A0AAN7Q8F2"/>
<organism evidence="2 3">
    <name type="scientific">Mycteria americana</name>
    <name type="common">Wood stork</name>
    <dbReference type="NCBI Taxonomy" id="33587"/>
    <lineage>
        <taxon>Eukaryota</taxon>
        <taxon>Metazoa</taxon>
        <taxon>Chordata</taxon>
        <taxon>Craniata</taxon>
        <taxon>Vertebrata</taxon>
        <taxon>Euteleostomi</taxon>
        <taxon>Archelosauria</taxon>
        <taxon>Archosauria</taxon>
        <taxon>Dinosauria</taxon>
        <taxon>Saurischia</taxon>
        <taxon>Theropoda</taxon>
        <taxon>Coelurosauria</taxon>
        <taxon>Aves</taxon>
        <taxon>Neognathae</taxon>
        <taxon>Neoaves</taxon>
        <taxon>Aequornithes</taxon>
        <taxon>Ciconiiformes</taxon>
        <taxon>Ciconiidae</taxon>
        <taxon>Mycteria</taxon>
    </lineage>
</organism>
<accession>A0AAN7Q8F2</accession>
<feature type="signal peptide" evidence="1">
    <location>
        <begin position="1"/>
        <end position="25"/>
    </location>
</feature>
<feature type="chain" id="PRO_5042934232" evidence="1">
    <location>
        <begin position="26"/>
        <end position="123"/>
    </location>
</feature>
<name>A0AAN7Q8F2_MYCAM</name>
<gene>
    <name evidence="2" type="ORF">QYF61_024372</name>
</gene>
<evidence type="ECO:0000313" key="3">
    <source>
        <dbReference type="Proteomes" id="UP001333110"/>
    </source>
</evidence>